<feature type="region of interest" description="Disordered" evidence="13">
    <location>
        <begin position="1816"/>
        <end position="1865"/>
    </location>
</feature>
<dbReference type="InterPro" id="IPR003191">
    <property type="entry name" value="Guanylate-bd/ATL_C"/>
</dbReference>
<evidence type="ECO:0000256" key="11">
    <source>
        <dbReference type="RuleBase" id="RU004561"/>
    </source>
</evidence>
<dbReference type="InterPro" id="IPR044835">
    <property type="entry name" value="ARF_plant"/>
</dbReference>
<evidence type="ECO:0000256" key="12">
    <source>
        <dbReference type="SAM" id="Coils"/>
    </source>
</evidence>
<feature type="domain" description="GB1/RHD3-type G" evidence="15">
    <location>
        <begin position="932"/>
        <end position="1175"/>
    </location>
</feature>
<dbReference type="PROSITE" id="PS50863">
    <property type="entry name" value="B3"/>
    <property type="match status" value="1"/>
</dbReference>
<evidence type="ECO:0000256" key="8">
    <source>
        <dbReference type="ARBA" id="ARBA00023242"/>
    </source>
</evidence>
<comment type="subunit">
    <text evidence="11">Homodimers and heterodimers.</text>
</comment>
<feature type="compositionally biased region" description="Basic and acidic residues" evidence="13">
    <location>
        <begin position="873"/>
        <end position="883"/>
    </location>
</feature>
<gene>
    <name evidence="16" type="ORF">RD792_002415</name>
</gene>
<comment type="subcellular location">
    <subcellularLocation>
        <location evidence="1 11">Nucleus</location>
    </subcellularLocation>
</comment>
<evidence type="ECO:0000256" key="6">
    <source>
        <dbReference type="ARBA" id="ARBA00023134"/>
    </source>
</evidence>
<dbReference type="CDD" id="cd01851">
    <property type="entry name" value="GBP"/>
    <property type="match status" value="1"/>
</dbReference>
<keyword evidence="4 11" id="KW-0805">Transcription regulation</keyword>
<comment type="function">
    <text evidence="11">Auxin response factors (ARFs) are transcriptional factors that bind specifically to the DNA sequence 5'-TGTCTC-3' found in the auxin-responsive promoter elements (AuxREs).</text>
</comment>
<dbReference type="Proteomes" id="UP001291926">
    <property type="component" value="Unassembled WGS sequence"/>
</dbReference>
<dbReference type="Pfam" id="PF06507">
    <property type="entry name" value="ARF_AD"/>
    <property type="match status" value="1"/>
</dbReference>
<dbReference type="Gene3D" id="3.40.50.300">
    <property type="entry name" value="P-loop containing nucleotide triphosphate hydrolases"/>
    <property type="match status" value="1"/>
</dbReference>
<evidence type="ECO:0000256" key="2">
    <source>
        <dbReference type="ARBA" id="ARBA00007853"/>
    </source>
</evidence>
<dbReference type="SUPFAM" id="SSF52540">
    <property type="entry name" value="P-loop containing nucleoside triphosphate hydrolases"/>
    <property type="match status" value="1"/>
</dbReference>
<comment type="similarity">
    <text evidence="10">Belongs to the TRAFAC class dynamin-like GTPase superfamily. GB1/RHD3 GTPase family.</text>
</comment>
<keyword evidence="3" id="KW-0547">Nucleotide-binding</keyword>
<feature type="region of interest" description="Disordered" evidence="13">
    <location>
        <begin position="873"/>
        <end position="901"/>
    </location>
</feature>
<dbReference type="InterPro" id="IPR030386">
    <property type="entry name" value="G_GB1_RHD3_dom"/>
</dbReference>
<organism evidence="16 17">
    <name type="scientific">Penstemon davidsonii</name>
    <dbReference type="NCBI Taxonomy" id="160366"/>
    <lineage>
        <taxon>Eukaryota</taxon>
        <taxon>Viridiplantae</taxon>
        <taxon>Streptophyta</taxon>
        <taxon>Embryophyta</taxon>
        <taxon>Tracheophyta</taxon>
        <taxon>Spermatophyta</taxon>
        <taxon>Magnoliopsida</taxon>
        <taxon>eudicotyledons</taxon>
        <taxon>Gunneridae</taxon>
        <taxon>Pentapetalae</taxon>
        <taxon>asterids</taxon>
        <taxon>lamiids</taxon>
        <taxon>Lamiales</taxon>
        <taxon>Plantaginaceae</taxon>
        <taxon>Cheloneae</taxon>
        <taxon>Penstemon</taxon>
    </lineage>
</organism>
<keyword evidence="17" id="KW-1185">Reference proteome</keyword>
<dbReference type="SUPFAM" id="SSF101936">
    <property type="entry name" value="DNA-binding pseudobarrel domain"/>
    <property type="match status" value="1"/>
</dbReference>
<dbReference type="PANTHER" id="PTHR31384">
    <property type="entry name" value="AUXIN RESPONSE FACTOR 4-RELATED"/>
    <property type="match status" value="1"/>
</dbReference>
<accession>A0ABR0DQZ5</accession>
<comment type="similarity">
    <text evidence="2 11">Belongs to the ARF family.</text>
</comment>
<dbReference type="EMBL" id="JAYDYQ010001087">
    <property type="protein sequence ID" value="KAK4491652.1"/>
    <property type="molecule type" value="Genomic_DNA"/>
</dbReference>
<dbReference type="InterPro" id="IPR010525">
    <property type="entry name" value="ARF_dom"/>
</dbReference>
<dbReference type="PANTHER" id="PTHR31384:SF5">
    <property type="entry name" value="AUXIN RESPONSE FACTOR 3"/>
    <property type="match status" value="1"/>
</dbReference>
<evidence type="ECO:0000256" key="9">
    <source>
        <dbReference type="ARBA" id="ARBA00023294"/>
    </source>
</evidence>
<dbReference type="SUPFAM" id="SSF48340">
    <property type="entry name" value="Interferon-induced guanylate-binding protein 1 (GBP1), C-terminal domain"/>
    <property type="match status" value="1"/>
</dbReference>
<feature type="compositionally biased region" description="Polar residues" evidence="13">
    <location>
        <begin position="884"/>
        <end position="899"/>
    </location>
</feature>
<dbReference type="InterPro" id="IPR003340">
    <property type="entry name" value="B3_DNA-bd"/>
</dbReference>
<proteinExistence type="inferred from homology"/>
<keyword evidence="5 11" id="KW-0238">DNA-binding</keyword>
<evidence type="ECO:0000256" key="10">
    <source>
        <dbReference type="PROSITE-ProRule" id="PRU01052"/>
    </source>
</evidence>
<dbReference type="InterPro" id="IPR015300">
    <property type="entry name" value="DNA-bd_pseudobarrel_sf"/>
</dbReference>
<name>A0ABR0DQZ5_9LAMI</name>
<evidence type="ECO:0000256" key="1">
    <source>
        <dbReference type="ARBA" id="ARBA00004123"/>
    </source>
</evidence>
<evidence type="ECO:0000259" key="15">
    <source>
        <dbReference type="PROSITE" id="PS51715"/>
    </source>
</evidence>
<keyword evidence="12" id="KW-0175">Coiled coil</keyword>
<dbReference type="Gene3D" id="1.20.1000.10">
    <property type="entry name" value="Guanylate-binding protein, C-terminal domain"/>
    <property type="match status" value="1"/>
</dbReference>
<dbReference type="Pfam" id="PF02841">
    <property type="entry name" value="GBP_C"/>
    <property type="match status" value="1"/>
</dbReference>
<dbReference type="CDD" id="cd10017">
    <property type="entry name" value="B3_DNA"/>
    <property type="match status" value="1"/>
</dbReference>
<dbReference type="InterPro" id="IPR015894">
    <property type="entry name" value="Guanylate-bd_N"/>
</dbReference>
<feature type="domain" description="TF-B3" evidence="14">
    <location>
        <begin position="244"/>
        <end position="346"/>
    </location>
</feature>
<dbReference type="InterPro" id="IPR036543">
    <property type="entry name" value="Guanylate-bd_C_sf"/>
</dbReference>
<keyword evidence="7 11" id="KW-0804">Transcription</keyword>
<evidence type="ECO:0000256" key="5">
    <source>
        <dbReference type="ARBA" id="ARBA00023125"/>
    </source>
</evidence>
<dbReference type="InterPro" id="IPR027417">
    <property type="entry name" value="P-loop_NTPase"/>
</dbReference>
<evidence type="ECO:0000313" key="17">
    <source>
        <dbReference type="Proteomes" id="UP001291926"/>
    </source>
</evidence>
<dbReference type="Pfam" id="PF02263">
    <property type="entry name" value="GBP"/>
    <property type="match status" value="1"/>
</dbReference>
<keyword evidence="9 11" id="KW-0927">Auxin signaling pathway</keyword>
<feature type="coiled-coil region" evidence="12">
    <location>
        <begin position="1552"/>
        <end position="1811"/>
    </location>
</feature>
<dbReference type="Gene3D" id="2.40.330.10">
    <property type="entry name" value="DNA-binding pseudobarrel domain"/>
    <property type="match status" value="1"/>
</dbReference>
<dbReference type="Pfam" id="PF02362">
    <property type="entry name" value="B3"/>
    <property type="match status" value="1"/>
</dbReference>
<protein>
    <recommendedName>
        <fullName evidence="11">Auxin response factor</fullName>
    </recommendedName>
</protein>
<feature type="coiled-coil region" evidence="12">
    <location>
        <begin position="1417"/>
        <end position="1525"/>
    </location>
</feature>
<keyword evidence="6" id="KW-0342">GTP-binding</keyword>
<evidence type="ECO:0000259" key="14">
    <source>
        <dbReference type="PROSITE" id="PS50863"/>
    </source>
</evidence>
<evidence type="ECO:0000256" key="3">
    <source>
        <dbReference type="ARBA" id="ARBA00022741"/>
    </source>
</evidence>
<dbReference type="SMART" id="SM01019">
    <property type="entry name" value="B3"/>
    <property type="match status" value="1"/>
</dbReference>
<dbReference type="PROSITE" id="PS51715">
    <property type="entry name" value="G_GB1_RHD3"/>
    <property type="match status" value="1"/>
</dbReference>
<dbReference type="Gene3D" id="2.30.30.1040">
    <property type="match status" value="1"/>
</dbReference>
<evidence type="ECO:0000313" key="16">
    <source>
        <dbReference type="EMBL" id="KAK4491652.1"/>
    </source>
</evidence>
<evidence type="ECO:0000256" key="13">
    <source>
        <dbReference type="SAM" id="MobiDB-lite"/>
    </source>
</evidence>
<sequence>MEMAVVGAGSGLGGEAVSSDGGSGAGWGTGWAQGSAEPCAQPGTVYAYNLKHSPPEIAVNFFLHPAVAALLFAAAASATSTQGLSMMCGLIDLNTVDNDDETVSHSVSPSSSGISELATASAVCMELWHACAGPLISLPKKGSAVVYFPQGHVQNLPEHPAVAYDLPPHVFCRVVDVKLHADAVNDEVYAQVSLIPDQQCWMSKHRANKFVLQIEQKWREGIMEAEGGDEDAEGVGKPMTPHMFCKTLTASDTSTHGGFSVPRRAAEDCFPPLDYKQQRPSQELVAKDLHGIEWKFRHIYRGQPRRHLLTTGWSAFVNKKKLVSGDAVLFLRGGDGELRLGIRRAAQVKSGANILAPSSSQQLNASSIAAVVNAISMRTTFNICYNPRARSSEIIVPYHKFSKSLSHSFSIGMRFKIRFDTEDSSERSGLIVGVGDADPVRWRDSKWKCLLVRWDDMEVNGLNRVSPWEIELSGSVSGPNGFILQGTKRSRVSFPATKPDFPVPKDGNEVSDFGEPLRFQKVLQGQEVFGISTPYLGGEGPGHHLSEMRCFPGLGVPRIRAVGSLEGTALCDSFQFHKVLQGQETVSILPYRRGLEVNHKMQENTASATNVINGVQVPSNGNNWSTLTQIYNTHMRPSPSTFKSSVGVNQEKLGASNQDPFSDFQRIPNKVASFESTFRKEDMHKHGTSGGSERHNEKGFSQTHQFFKENKDFVSMCKTSCRLFGFPLTEGRIAASNGDNSNASSYESNFLPCIDDQMYQPPLMTKVVVGSCTKDKEYDGCLQGWGVYLVIVEGMAMSVYFSMVFIVGESYTIELHSFTYHYDGLLKLLFSQFSVAFYFVPFSGRNRSPNLQISSKDMRKSASLVDRVGSGWVEDRSSTDESPHSVSPRTPVSASSPNMSAGPARPIRLVYCDEKGKFQMDPEAVALLQLVKEPVGVVSVCGRARQGKSYILNQLLGRSSGFQVASTHRPCTKGLWMWSTPLRRTALDGTEYNLLLLDSEGIDAYDQTGTYSTQIFSLAVLLSSMFVYNQMGGIDEAALDRLSLVTEMTKHIRVRASGGRSTPSELGQFSPIFVWLLRDFYLDLVEDNRKITPRDYLELALRPVEGGSRKDVAAKNEIRESIRALFPDRECFTLVRPLSNESELQRLDQIPLDKLRPEFRSGLDALTRFVFERTRPKQVGGMVMTGPILARITQSFLDALNNGAVPTITSSWQSVEEAECQKAYELGTEVYMSTFDRSKPPEEATLREAHEDAVQKSMATFNTTAVGAGLVRQKYEKRLQSFLKKAFEDIKKDAFREAYLQCTSTIENMDKELRKACQAPDAKVDIVLKVLDGLLSKYEVTCHGPEKWRKAIVFLQQSLEGPILDFIKRQIDHIGTEKSSLALKCRSIEDKMVLLNKQLETSEKYKSEYLKRYEDGINDKKKLADDYTSRITNLQKKCSSLEEKCSTLSKTLDTARQESMDWKRKHELALSDQKAEEEQFSAELAMLRSKSSAAEARLAAAQEKAHSAQEEAEEWKRKYDIAVREAKNALGKAAAIQERTTLQTQSREAALRSEFSSALAEKENEINEKRTKIEQAEQRLTTLSLELKAAESKTKNYDLEISALKNEIKDLIEKVESANATASSAESKARILEQEKIYLEQKYRAQFNRFEELEERCKAAEKEAKRATEVADEARAEAVSAQKDKSDFQRVAMERLAQIERTERRAESLERQKSDLAEEVEKYRAAERDALFKVEMLEERVRDREKEIETFVQSNNSQRKTTVAVLEGLLQSERVARAEANSRAESLSVQLQNTQAKLDELSQELNALRFSEKATRTASHAKRGRTDDFEMGIDSVQDTGMNDQSIRRNKRSKSNTSPLIIEDGGSVFRGDEQTNSLQANSEDYTKFTVLKLRHVLTEHNFGDQLLQLKNPNKKDLIALYEKCVLRKS</sequence>
<evidence type="ECO:0000256" key="7">
    <source>
        <dbReference type="ARBA" id="ARBA00023163"/>
    </source>
</evidence>
<reference evidence="16 17" key="1">
    <citation type="journal article" date="2023" name="bioRxiv">
        <title>Genome report: Whole genome sequence and annotation of Penstemon davidsonii.</title>
        <authorList>
            <person name="Ostevik K.L."/>
            <person name="Alabady M."/>
            <person name="Zhang M."/>
            <person name="Rausher M.D."/>
        </authorList>
    </citation>
    <scope>NUCLEOTIDE SEQUENCE [LARGE SCALE GENOMIC DNA]</scope>
    <source>
        <strain evidence="16">DNT005</strain>
        <tissue evidence="16">Whole leaf</tissue>
    </source>
</reference>
<evidence type="ECO:0000256" key="4">
    <source>
        <dbReference type="ARBA" id="ARBA00023015"/>
    </source>
</evidence>
<comment type="caution">
    <text evidence="16">The sequence shown here is derived from an EMBL/GenBank/DDBJ whole genome shotgun (WGS) entry which is preliminary data.</text>
</comment>
<keyword evidence="8 11" id="KW-0539">Nucleus</keyword>